<feature type="compositionally biased region" description="Basic and acidic residues" evidence="2">
    <location>
        <begin position="295"/>
        <end position="304"/>
    </location>
</feature>
<keyword evidence="1" id="KW-0175">Coiled coil</keyword>
<proteinExistence type="predicted"/>
<name>A0A6A5K6W2_9PLEO</name>
<feature type="compositionally biased region" description="Acidic residues" evidence="2">
    <location>
        <begin position="913"/>
        <end position="925"/>
    </location>
</feature>
<evidence type="ECO:0000313" key="3">
    <source>
        <dbReference type="EMBL" id="KAF1830577.1"/>
    </source>
</evidence>
<protein>
    <submittedName>
        <fullName evidence="3">Uncharacterized protein</fullName>
    </submittedName>
</protein>
<feature type="region of interest" description="Disordered" evidence="2">
    <location>
        <begin position="913"/>
        <end position="934"/>
    </location>
</feature>
<feature type="compositionally biased region" description="Acidic residues" evidence="2">
    <location>
        <begin position="444"/>
        <end position="458"/>
    </location>
</feature>
<gene>
    <name evidence="3" type="ORF">BDW02DRAFT_558680</name>
</gene>
<accession>A0A6A5K6W2</accession>
<feature type="coiled-coil region" evidence="1">
    <location>
        <begin position="123"/>
        <end position="203"/>
    </location>
</feature>
<organism evidence="3 4">
    <name type="scientific">Decorospora gaudefroyi</name>
    <dbReference type="NCBI Taxonomy" id="184978"/>
    <lineage>
        <taxon>Eukaryota</taxon>
        <taxon>Fungi</taxon>
        <taxon>Dikarya</taxon>
        <taxon>Ascomycota</taxon>
        <taxon>Pezizomycotina</taxon>
        <taxon>Dothideomycetes</taxon>
        <taxon>Pleosporomycetidae</taxon>
        <taxon>Pleosporales</taxon>
        <taxon>Pleosporineae</taxon>
        <taxon>Pleosporaceae</taxon>
        <taxon>Decorospora</taxon>
    </lineage>
</organism>
<keyword evidence="4" id="KW-1185">Reference proteome</keyword>
<feature type="compositionally biased region" description="Basic and acidic residues" evidence="2">
    <location>
        <begin position="469"/>
        <end position="481"/>
    </location>
</feature>
<feature type="region of interest" description="Disordered" evidence="2">
    <location>
        <begin position="440"/>
        <end position="505"/>
    </location>
</feature>
<dbReference type="EMBL" id="ML975391">
    <property type="protein sequence ID" value="KAF1830577.1"/>
    <property type="molecule type" value="Genomic_DNA"/>
</dbReference>
<evidence type="ECO:0000256" key="1">
    <source>
        <dbReference type="SAM" id="Coils"/>
    </source>
</evidence>
<evidence type="ECO:0000313" key="4">
    <source>
        <dbReference type="Proteomes" id="UP000800040"/>
    </source>
</evidence>
<sequence length="1389" mass="162170">MAPTCRARLLSDLTAQTACDKEATSSNGRLCAFHARQCQALYRGYKRRNAELDTLPLPSYLATKKASIITQDFTDTTEEATLREVHDYLFRRYNLVDRVIRARKLHHSHFFAIDNDYGHEKYLDRLQNDRYNMIRALERLGRQAATIMYEKKQWFNWIKQCQEKEDREAENESKKVKLESLLFKRHQKEVARHQREMRSKEDKKRQEQFLNEVYTQRLSEMSEEEQEEWDPIHDVYGYERDNYVDLIRFFLMLEDEEQIDESPVAPDASQPEGSSEVNPIEKAVSKSAKKRARKANAETRKMEDPTAGATKGKDGKIIEMETKEQMRVRLGTPVKFERSSGWYMDNLGGHLSMDALTPVLPHDEIEQLLGEIAEIKNFLFCRLLLAQSGLLPLALQANSIEEFLEMEEVTREHLRDLCLKLERPSLQDVRDACADFIRERDGLEEPEEDSTEDADDYPDQGHIPPKYRVMKEPRGSLPDKYRTKREKAAKKKTNKKNSEYNSGDDGMVDFGNVTNESDYFQKRMKIRVCGRDMYNYRSEKALSRSGWFHFSLIAKDSDLFDAVALCRNWNEFFELNILCLYHYFPAAKWTRFIGDLPRQQLMQLGFIPYFIGDKAEQVTHYFQTGGRGMARRSHSVMEMRNFICGHIKRDDPVSRRFIQYLSMETWELRALVRDRKTGRILIKPPKDELWLLREKSGWGRAAKNDFEIVGEVGPGFFEKMEALRSWQLNFEEYYDVYIWATVPGEPVWSLRKKLQEVLARALRVRGLKDMFSATRDILQTITKDPKTGRVRSVKPGQEVETMWDAIDYSARSFTYCPDGSGEVEEMDQNFSQASYTYTEADELEDAILFPQEVDGQMTDNLFRHDKSALELFESESVDVRRFAADLDTDEEPADSDLDSEFDDQELDEDQLAALEDDDGDPDWGSDEVSSTGDGDEYVLESEIVDMDKAIEVLSKQFKGFGMMEPDYYLPILRNPASARQLPASVRNSPGNLMHTLRQSLRCQKNYNINEAAIEADFFRLLDRQKSKVFKQSFHLGDLEPGALSRYLECRDMVDAMDKFVMTSGINPGPFELCKFMQMAQLFYEERRIVDDAFKAYASIALFFETEEFLASNNGKPFRDSQLLKQEERAKQLPDRRTHLSNRTMPKEFWKDWDKLLKDNKRTLQDDVEDIYPMEWRKAMRPAIIRLFKAGIICSSYSGISSGVAVAAAEPNRPLDLYFDYRGIGTEIKALSHLTDPRPFDRDYIVRTASRFQAEHASAKFSVLRLWSSPHFYPLMHAWDKRHVCTFTDDRGRCWEFKFIPKDMPFSEWSVHQQLKLRLQPFQRVFGKQVVLAKDLMLVMGNDEKDCRRLSEGVTWLVQTQPWRLEIDFWRSFVNVDAKFLEALHPKWLE</sequence>
<reference evidence="3" key="1">
    <citation type="submission" date="2020-01" db="EMBL/GenBank/DDBJ databases">
        <authorList>
            <consortium name="DOE Joint Genome Institute"/>
            <person name="Haridas S."/>
            <person name="Albert R."/>
            <person name="Binder M."/>
            <person name="Bloem J."/>
            <person name="Labutti K."/>
            <person name="Salamov A."/>
            <person name="Andreopoulos B."/>
            <person name="Baker S.E."/>
            <person name="Barry K."/>
            <person name="Bills G."/>
            <person name="Bluhm B.H."/>
            <person name="Cannon C."/>
            <person name="Castanera R."/>
            <person name="Culley D.E."/>
            <person name="Daum C."/>
            <person name="Ezra D."/>
            <person name="Gonzalez J.B."/>
            <person name="Henrissat B."/>
            <person name="Kuo A."/>
            <person name="Liang C."/>
            <person name="Lipzen A."/>
            <person name="Lutzoni F."/>
            <person name="Magnuson J."/>
            <person name="Mondo S."/>
            <person name="Nolan M."/>
            <person name="Ohm R."/>
            <person name="Pangilinan J."/>
            <person name="Park H.-J."/>
            <person name="Ramirez L."/>
            <person name="Alfaro M."/>
            <person name="Sun H."/>
            <person name="Tritt A."/>
            <person name="Yoshinaga Y."/>
            <person name="Zwiers L.-H."/>
            <person name="Turgeon B.G."/>
            <person name="Goodwin S.B."/>
            <person name="Spatafora J.W."/>
            <person name="Crous P.W."/>
            <person name="Grigoriev I.V."/>
        </authorList>
    </citation>
    <scope>NUCLEOTIDE SEQUENCE</scope>
    <source>
        <strain evidence="3">P77</strain>
    </source>
</reference>
<feature type="region of interest" description="Disordered" evidence="2">
    <location>
        <begin position="260"/>
        <end position="313"/>
    </location>
</feature>
<dbReference type="OrthoDB" id="5326588at2759"/>
<dbReference type="Proteomes" id="UP000800040">
    <property type="component" value="Unassembled WGS sequence"/>
</dbReference>
<evidence type="ECO:0000256" key="2">
    <source>
        <dbReference type="SAM" id="MobiDB-lite"/>
    </source>
</evidence>
<feature type="compositionally biased region" description="Basic residues" evidence="2">
    <location>
        <begin position="482"/>
        <end position="495"/>
    </location>
</feature>